<evidence type="ECO:0000256" key="6">
    <source>
        <dbReference type="ARBA" id="ARBA00022771"/>
    </source>
</evidence>
<evidence type="ECO:0000256" key="4">
    <source>
        <dbReference type="ARBA" id="ARBA00022723"/>
    </source>
</evidence>
<sequence length="73" mass="8392">MIDTTDFTVTPNNETHTGEKPYPCEFCGKCFTRQSSLAVHMRTHTGEKPYPCKTCGKSFRYSSHLSRHENAHR</sequence>
<dbReference type="FunFam" id="3.30.160.60:FF:001010">
    <property type="entry name" value="zinc finger protein 64 isoform X3"/>
    <property type="match status" value="1"/>
</dbReference>
<feature type="domain" description="C2H2-type" evidence="13">
    <location>
        <begin position="22"/>
        <end position="49"/>
    </location>
</feature>
<comment type="function">
    <text evidence="1">May be involved in transcriptional regulation.</text>
</comment>
<dbReference type="GO" id="GO:0000978">
    <property type="term" value="F:RNA polymerase II cis-regulatory region sequence-specific DNA binding"/>
    <property type="evidence" value="ECO:0007669"/>
    <property type="project" value="TreeGrafter"/>
</dbReference>
<dbReference type="GO" id="GO:0008270">
    <property type="term" value="F:zinc ion binding"/>
    <property type="evidence" value="ECO:0007669"/>
    <property type="project" value="UniProtKB-KW"/>
</dbReference>
<dbReference type="PROSITE" id="PS00028">
    <property type="entry name" value="ZINC_FINGER_C2H2_1"/>
    <property type="match status" value="2"/>
</dbReference>
<keyword evidence="10" id="KW-0804">Transcription</keyword>
<keyword evidence="15" id="KW-1185">Reference proteome</keyword>
<name>A0A3Q2DG65_CYPVA</name>
<keyword evidence="7" id="KW-0862">Zinc</keyword>
<dbReference type="GO" id="GO:0005634">
    <property type="term" value="C:nucleus"/>
    <property type="evidence" value="ECO:0007669"/>
    <property type="project" value="UniProtKB-SubCell"/>
</dbReference>
<evidence type="ECO:0000256" key="3">
    <source>
        <dbReference type="ARBA" id="ARBA00006991"/>
    </source>
</evidence>
<dbReference type="GO" id="GO:0000981">
    <property type="term" value="F:DNA-binding transcription factor activity, RNA polymerase II-specific"/>
    <property type="evidence" value="ECO:0007669"/>
    <property type="project" value="TreeGrafter"/>
</dbReference>
<keyword evidence="8" id="KW-0805">Transcription regulation</keyword>
<dbReference type="FunFam" id="3.30.160.60:FF:001014">
    <property type="entry name" value="Zinc finger protein 597"/>
    <property type="match status" value="1"/>
</dbReference>
<dbReference type="PROSITE" id="PS50157">
    <property type="entry name" value="ZINC_FINGER_C2H2_2"/>
    <property type="match status" value="2"/>
</dbReference>
<organism evidence="14 15">
    <name type="scientific">Cyprinodon variegatus</name>
    <name type="common">Sheepshead minnow</name>
    <dbReference type="NCBI Taxonomy" id="28743"/>
    <lineage>
        <taxon>Eukaryota</taxon>
        <taxon>Metazoa</taxon>
        <taxon>Chordata</taxon>
        <taxon>Craniata</taxon>
        <taxon>Vertebrata</taxon>
        <taxon>Euteleostomi</taxon>
        <taxon>Actinopterygii</taxon>
        <taxon>Neopterygii</taxon>
        <taxon>Teleostei</taxon>
        <taxon>Neoteleostei</taxon>
        <taxon>Acanthomorphata</taxon>
        <taxon>Ovalentaria</taxon>
        <taxon>Atherinomorphae</taxon>
        <taxon>Cyprinodontiformes</taxon>
        <taxon>Cyprinodontidae</taxon>
        <taxon>Cyprinodon</taxon>
    </lineage>
</organism>
<keyword evidence="6 12" id="KW-0863">Zinc-finger</keyword>
<dbReference type="PANTHER" id="PTHR23235">
    <property type="entry name" value="KRUEPPEL-LIKE TRANSCRIPTION FACTOR"/>
    <property type="match status" value="1"/>
</dbReference>
<dbReference type="InterPro" id="IPR013087">
    <property type="entry name" value="Znf_C2H2_type"/>
</dbReference>
<protein>
    <submittedName>
        <fullName evidence="14">Zinc finger protein 239-like</fullName>
    </submittedName>
</protein>
<dbReference type="Ensembl" id="ENSCVAT00000032560.1">
    <property type="protein sequence ID" value="ENSCVAP00000018032.1"/>
    <property type="gene ID" value="ENSCVAG00000021225.1"/>
</dbReference>
<dbReference type="SMART" id="SM00355">
    <property type="entry name" value="ZnF_C2H2"/>
    <property type="match status" value="2"/>
</dbReference>
<comment type="subcellular location">
    <subcellularLocation>
        <location evidence="2">Nucleus</location>
    </subcellularLocation>
</comment>
<evidence type="ECO:0000256" key="12">
    <source>
        <dbReference type="PROSITE-ProRule" id="PRU00042"/>
    </source>
</evidence>
<dbReference type="Pfam" id="PF13465">
    <property type="entry name" value="zf-H2C2_2"/>
    <property type="match status" value="1"/>
</dbReference>
<reference evidence="14" key="2">
    <citation type="submission" date="2025-09" db="UniProtKB">
        <authorList>
            <consortium name="Ensembl"/>
        </authorList>
    </citation>
    <scope>IDENTIFICATION</scope>
</reference>
<accession>A0A3Q2DG65</accession>
<keyword evidence="9" id="KW-0238">DNA-binding</keyword>
<dbReference type="PANTHER" id="PTHR23235:SF120">
    <property type="entry name" value="KRUPPEL-LIKE FACTOR 15"/>
    <property type="match status" value="1"/>
</dbReference>
<evidence type="ECO:0000256" key="2">
    <source>
        <dbReference type="ARBA" id="ARBA00004123"/>
    </source>
</evidence>
<evidence type="ECO:0000256" key="7">
    <source>
        <dbReference type="ARBA" id="ARBA00022833"/>
    </source>
</evidence>
<proteinExistence type="inferred from homology"/>
<comment type="similarity">
    <text evidence="3">Belongs to the krueppel C2H2-type zinc-finger protein family.</text>
</comment>
<dbReference type="SUPFAM" id="SSF57667">
    <property type="entry name" value="beta-beta-alpha zinc fingers"/>
    <property type="match status" value="1"/>
</dbReference>
<feature type="domain" description="C2H2-type" evidence="13">
    <location>
        <begin position="50"/>
        <end position="73"/>
    </location>
</feature>
<evidence type="ECO:0000256" key="1">
    <source>
        <dbReference type="ARBA" id="ARBA00003767"/>
    </source>
</evidence>
<evidence type="ECO:0000256" key="8">
    <source>
        <dbReference type="ARBA" id="ARBA00023015"/>
    </source>
</evidence>
<evidence type="ECO:0000256" key="11">
    <source>
        <dbReference type="ARBA" id="ARBA00023242"/>
    </source>
</evidence>
<evidence type="ECO:0000313" key="14">
    <source>
        <dbReference type="Ensembl" id="ENSCVAP00000018032.1"/>
    </source>
</evidence>
<dbReference type="InterPro" id="IPR036236">
    <property type="entry name" value="Znf_C2H2_sf"/>
</dbReference>
<reference evidence="14" key="1">
    <citation type="submission" date="2025-08" db="UniProtKB">
        <authorList>
            <consortium name="Ensembl"/>
        </authorList>
    </citation>
    <scope>IDENTIFICATION</scope>
</reference>
<evidence type="ECO:0000256" key="9">
    <source>
        <dbReference type="ARBA" id="ARBA00023125"/>
    </source>
</evidence>
<keyword evidence="11" id="KW-0539">Nucleus</keyword>
<evidence type="ECO:0000256" key="10">
    <source>
        <dbReference type="ARBA" id="ARBA00023163"/>
    </source>
</evidence>
<dbReference type="GeneTree" id="ENSGT00940000153582"/>
<evidence type="ECO:0000313" key="15">
    <source>
        <dbReference type="Proteomes" id="UP000265020"/>
    </source>
</evidence>
<dbReference type="Proteomes" id="UP000265020">
    <property type="component" value="Unassembled WGS sequence"/>
</dbReference>
<keyword evidence="5" id="KW-0677">Repeat</keyword>
<evidence type="ECO:0000256" key="5">
    <source>
        <dbReference type="ARBA" id="ARBA00022737"/>
    </source>
</evidence>
<dbReference type="Gene3D" id="3.30.160.60">
    <property type="entry name" value="Classic Zinc Finger"/>
    <property type="match status" value="2"/>
</dbReference>
<evidence type="ECO:0000259" key="13">
    <source>
        <dbReference type="PROSITE" id="PS50157"/>
    </source>
</evidence>
<keyword evidence="4" id="KW-0479">Metal-binding</keyword>
<dbReference type="AlphaFoldDB" id="A0A3Q2DG65"/>